<dbReference type="Gene3D" id="3.40.50.2300">
    <property type="match status" value="1"/>
</dbReference>
<proteinExistence type="predicted"/>
<dbReference type="PRINTS" id="PR00038">
    <property type="entry name" value="HTHLUXR"/>
</dbReference>
<dbReference type="EMBL" id="FOKG01000013">
    <property type="protein sequence ID" value="SFB47830.1"/>
    <property type="molecule type" value="Genomic_DNA"/>
</dbReference>
<dbReference type="GO" id="GO:0003677">
    <property type="term" value="F:DNA binding"/>
    <property type="evidence" value="ECO:0007669"/>
    <property type="project" value="UniProtKB-KW"/>
</dbReference>
<dbReference type="RefSeq" id="WP_091674989.1">
    <property type="nucleotide sequence ID" value="NZ_FOKG01000013.1"/>
</dbReference>
<evidence type="ECO:0000313" key="5">
    <source>
        <dbReference type="EMBL" id="SFB47830.1"/>
    </source>
</evidence>
<dbReference type="Proteomes" id="UP000243799">
    <property type="component" value="Unassembled WGS sequence"/>
</dbReference>
<evidence type="ECO:0000256" key="3">
    <source>
        <dbReference type="ARBA" id="ARBA00023163"/>
    </source>
</evidence>
<evidence type="ECO:0000259" key="4">
    <source>
        <dbReference type="PROSITE" id="PS50043"/>
    </source>
</evidence>
<dbReference type="PROSITE" id="PS50043">
    <property type="entry name" value="HTH_LUXR_2"/>
    <property type="match status" value="1"/>
</dbReference>
<evidence type="ECO:0000256" key="2">
    <source>
        <dbReference type="ARBA" id="ARBA00023125"/>
    </source>
</evidence>
<keyword evidence="6" id="KW-1185">Reference proteome</keyword>
<protein>
    <submittedName>
        <fullName evidence="5">Regulatory protein, luxR family</fullName>
    </submittedName>
</protein>
<evidence type="ECO:0000313" key="6">
    <source>
        <dbReference type="Proteomes" id="UP000243799"/>
    </source>
</evidence>
<dbReference type="SUPFAM" id="SSF46894">
    <property type="entry name" value="C-terminal effector domain of the bipartite response regulators"/>
    <property type="match status" value="1"/>
</dbReference>
<accession>A0A1I1BH53</accession>
<dbReference type="GO" id="GO:0006355">
    <property type="term" value="P:regulation of DNA-templated transcription"/>
    <property type="evidence" value="ECO:0007669"/>
    <property type="project" value="InterPro"/>
</dbReference>
<organism evidence="5 6">
    <name type="scientific">Amycolatopsis marina</name>
    <dbReference type="NCBI Taxonomy" id="490629"/>
    <lineage>
        <taxon>Bacteria</taxon>
        <taxon>Bacillati</taxon>
        <taxon>Actinomycetota</taxon>
        <taxon>Actinomycetes</taxon>
        <taxon>Pseudonocardiales</taxon>
        <taxon>Pseudonocardiaceae</taxon>
        <taxon>Amycolatopsis</taxon>
    </lineage>
</organism>
<gene>
    <name evidence="5" type="ORF">SAMN05216266_11363</name>
</gene>
<evidence type="ECO:0000256" key="1">
    <source>
        <dbReference type="ARBA" id="ARBA00023015"/>
    </source>
</evidence>
<keyword evidence="1" id="KW-0805">Transcription regulation</keyword>
<keyword evidence="2" id="KW-0238">DNA-binding</keyword>
<dbReference type="CDD" id="cd06170">
    <property type="entry name" value="LuxR_C_like"/>
    <property type="match status" value="1"/>
</dbReference>
<name>A0A1I1BH53_9PSEU</name>
<dbReference type="PROSITE" id="PS00622">
    <property type="entry name" value="HTH_LUXR_1"/>
    <property type="match status" value="1"/>
</dbReference>
<sequence length="231" mass="25089">MVNIGLVEESGKLNDDERRLSWIHALDLRRFHIELTRTTSTFEEAMLGAAGPTRPDVWILPSAAVTGCANWHRLFGDADEAERARVKPVVAVCSGEPSEISGVLTRGVASVVRSDDSPWHLAAAIHSASARHLFVSPHTLSNYRSDIMDLFSTPSSERLDSLTEREHDVLVCLAHGMSNPMIAAQLHITRATVGSHVLRILRKLAAANRTEAAAIAHSIGLVKAGRNKVAL</sequence>
<dbReference type="SMART" id="SM00421">
    <property type="entry name" value="HTH_LUXR"/>
    <property type="match status" value="1"/>
</dbReference>
<dbReference type="Pfam" id="PF00196">
    <property type="entry name" value="GerE"/>
    <property type="match status" value="1"/>
</dbReference>
<dbReference type="InterPro" id="IPR016032">
    <property type="entry name" value="Sig_transdc_resp-reg_C-effctor"/>
</dbReference>
<dbReference type="AlphaFoldDB" id="A0A1I1BH53"/>
<dbReference type="PANTHER" id="PTHR44688">
    <property type="entry name" value="DNA-BINDING TRANSCRIPTIONAL ACTIVATOR DEVR_DOSR"/>
    <property type="match status" value="1"/>
</dbReference>
<keyword evidence="3" id="KW-0804">Transcription</keyword>
<reference evidence="6" key="1">
    <citation type="submission" date="2016-10" db="EMBL/GenBank/DDBJ databases">
        <authorList>
            <person name="Varghese N."/>
            <person name="Submissions S."/>
        </authorList>
    </citation>
    <scope>NUCLEOTIDE SEQUENCE [LARGE SCALE GENOMIC DNA]</scope>
    <source>
        <strain evidence="6">CGMCC 4.3568</strain>
    </source>
</reference>
<dbReference type="InterPro" id="IPR000792">
    <property type="entry name" value="Tscrpt_reg_LuxR_C"/>
</dbReference>
<feature type="domain" description="HTH luxR-type" evidence="4">
    <location>
        <begin position="155"/>
        <end position="220"/>
    </location>
</feature>
<dbReference type="OrthoDB" id="3679796at2"/>
<dbReference type="STRING" id="490629.SAMN05216266_11363"/>
<dbReference type="PANTHER" id="PTHR44688:SF16">
    <property type="entry name" value="DNA-BINDING TRANSCRIPTIONAL ACTIVATOR DEVR_DOSR"/>
    <property type="match status" value="1"/>
</dbReference>